<dbReference type="Proteomes" id="UP000717996">
    <property type="component" value="Unassembled WGS sequence"/>
</dbReference>
<evidence type="ECO:0000313" key="3">
    <source>
        <dbReference type="Proteomes" id="UP000717996"/>
    </source>
</evidence>
<accession>A0A9P6XRG3</accession>
<dbReference type="Gene3D" id="3.30.420.10">
    <property type="entry name" value="Ribonuclease H-like superfamily/Ribonuclease H"/>
    <property type="match status" value="1"/>
</dbReference>
<dbReference type="PANTHER" id="PTHR23022">
    <property type="entry name" value="TRANSPOSABLE ELEMENT-RELATED"/>
    <property type="match status" value="1"/>
</dbReference>
<dbReference type="AlphaFoldDB" id="A0A9P6XRG3"/>
<dbReference type="InterPro" id="IPR052338">
    <property type="entry name" value="Transposase_5"/>
</dbReference>
<reference evidence="2" key="1">
    <citation type="journal article" date="2020" name="Microb. Genom.">
        <title>Genetic diversity of clinical and environmental Mucorales isolates obtained from an investigation of mucormycosis cases among solid organ transplant recipients.</title>
        <authorList>
            <person name="Nguyen M.H."/>
            <person name="Kaul D."/>
            <person name="Muto C."/>
            <person name="Cheng S.J."/>
            <person name="Richter R.A."/>
            <person name="Bruno V.M."/>
            <person name="Liu G."/>
            <person name="Beyhan S."/>
            <person name="Sundermann A.J."/>
            <person name="Mounaud S."/>
            <person name="Pasculle A.W."/>
            <person name="Nierman W.C."/>
            <person name="Driscoll E."/>
            <person name="Cumbie R."/>
            <person name="Clancy C.J."/>
            <person name="Dupont C.L."/>
        </authorList>
    </citation>
    <scope>NUCLEOTIDE SEQUENCE</scope>
    <source>
        <strain evidence="2">GL16</strain>
    </source>
</reference>
<feature type="domain" description="Transposase Tc1-like" evidence="1">
    <location>
        <begin position="81"/>
        <end position="125"/>
    </location>
</feature>
<name>A0A9P6XRG3_RHIOR</name>
<proteinExistence type="predicted"/>
<dbReference type="PANTHER" id="PTHR23022:SF134">
    <property type="entry name" value="TRANSPOSABLE ELEMENT TC1 TRANSPOSASE"/>
    <property type="match status" value="1"/>
</dbReference>
<dbReference type="GO" id="GO:0003677">
    <property type="term" value="F:DNA binding"/>
    <property type="evidence" value="ECO:0007669"/>
    <property type="project" value="InterPro"/>
</dbReference>
<comment type="caution">
    <text evidence="2">The sequence shown here is derived from an EMBL/GenBank/DDBJ whole genome shotgun (WGS) entry which is preliminary data.</text>
</comment>
<dbReference type="Pfam" id="PF01498">
    <property type="entry name" value="HTH_Tnp_Tc3_2"/>
    <property type="match status" value="1"/>
</dbReference>
<evidence type="ECO:0000313" key="2">
    <source>
        <dbReference type="EMBL" id="KAG1530703.1"/>
    </source>
</evidence>
<evidence type="ECO:0000259" key="1">
    <source>
        <dbReference type="Pfam" id="PF01498"/>
    </source>
</evidence>
<dbReference type="GO" id="GO:0006313">
    <property type="term" value="P:DNA transposition"/>
    <property type="evidence" value="ECO:0007669"/>
    <property type="project" value="InterPro"/>
</dbReference>
<protein>
    <recommendedName>
        <fullName evidence="1">Transposase Tc1-like domain-containing protein</fullName>
    </recommendedName>
</protein>
<dbReference type="GO" id="GO:0015074">
    <property type="term" value="P:DNA integration"/>
    <property type="evidence" value="ECO:0007669"/>
    <property type="project" value="InterPro"/>
</dbReference>
<dbReference type="EMBL" id="JAANIT010006336">
    <property type="protein sequence ID" value="KAG1530703.1"/>
    <property type="molecule type" value="Genomic_DNA"/>
</dbReference>
<dbReference type="InterPro" id="IPR036397">
    <property type="entry name" value="RNaseH_sf"/>
</dbReference>
<sequence>MEIIAKLSTDMTQREIAKELKVSDGYVAKVAKEVNHTSVNSAGRNPILSDTTKRHSILKFKMGGYATATAASRAIVPIIKAKISPETVRNVLREANFNSKRKPKALPLNAQRKKARLQFARKYKDWTVHDWQRVIYSDETKINRFGSDGKQWTWVQEGAALQDHNVNQVHKHGGGSIFLWGCIIAEGPGNLVKIDVGLGSALYCQIPEKDLLGTLDYYAIRMA</sequence>
<gene>
    <name evidence="2" type="ORF">G6F51_013758</name>
</gene>
<organism evidence="2 3">
    <name type="scientific">Rhizopus oryzae</name>
    <name type="common">Mucormycosis agent</name>
    <name type="synonym">Rhizopus arrhizus var. delemar</name>
    <dbReference type="NCBI Taxonomy" id="64495"/>
    <lineage>
        <taxon>Eukaryota</taxon>
        <taxon>Fungi</taxon>
        <taxon>Fungi incertae sedis</taxon>
        <taxon>Mucoromycota</taxon>
        <taxon>Mucoromycotina</taxon>
        <taxon>Mucoromycetes</taxon>
        <taxon>Mucorales</taxon>
        <taxon>Mucorineae</taxon>
        <taxon>Rhizopodaceae</taxon>
        <taxon>Rhizopus</taxon>
    </lineage>
</organism>
<dbReference type="InterPro" id="IPR002492">
    <property type="entry name" value="Transposase_Tc1-like"/>
</dbReference>